<dbReference type="InterPro" id="IPR050367">
    <property type="entry name" value="APC_superfamily"/>
</dbReference>
<dbReference type="AlphaFoldDB" id="Q6AKM6"/>
<dbReference type="InterPro" id="IPR002293">
    <property type="entry name" value="AA/rel_permease1"/>
</dbReference>
<dbReference type="OrthoDB" id="138827at2"/>
<dbReference type="HOGENOM" id="CLU_007946_15_13_7"/>
<name>Q6AKM6_DESPS</name>
<feature type="transmembrane region" description="Helical" evidence="6">
    <location>
        <begin position="295"/>
        <end position="322"/>
    </location>
</feature>
<feature type="transmembrane region" description="Helical" evidence="6">
    <location>
        <begin position="245"/>
        <end position="270"/>
    </location>
</feature>
<evidence type="ECO:0000256" key="1">
    <source>
        <dbReference type="ARBA" id="ARBA00004651"/>
    </source>
</evidence>
<evidence type="ECO:0000256" key="2">
    <source>
        <dbReference type="ARBA" id="ARBA00022475"/>
    </source>
</evidence>
<evidence type="ECO:0000256" key="5">
    <source>
        <dbReference type="ARBA" id="ARBA00023136"/>
    </source>
</evidence>
<organism evidence="7 8">
    <name type="scientific">Desulfotalea psychrophila (strain LSv54 / DSM 12343)</name>
    <dbReference type="NCBI Taxonomy" id="177439"/>
    <lineage>
        <taxon>Bacteria</taxon>
        <taxon>Pseudomonadati</taxon>
        <taxon>Thermodesulfobacteriota</taxon>
        <taxon>Desulfobulbia</taxon>
        <taxon>Desulfobulbales</taxon>
        <taxon>Desulfocapsaceae</taxon>
        <taxon>Desulfotalea</taxon>
    </lineage>
</organism>
<feature type="transmembrane region" description="Helical" evidence="6">
    <location>
        <begin position="409"/>
        <end position="431"/>
    </location>
</feature>
<feature type="transmembrane region" description="Helical" evidence="6">
    <location>
        <begin position="42"/>
        <end position="62"/>
    </location>
</feature>
<gene>
    <name evidence="7" type="ordered locus">DP2370</name>
</gene>
<protein>
    <submittedName>
        <fullName evidence="7">Related to amino acid permease</fullName>
    </submittedName>
</protein>
<feature type="transmembrane region" description="Helical" evidence="6">
    <location>
        <begin position="169"/>
        <end position="187"/>
    </location>
</feature>
<proteinExistence type="predicted"/>
<dbReference type="eggNOG" id="COG0531">
    <property type="taxonomic scope" value="Bacteria"/>
</dbReference>
<dbReference type="Pfam" id="PF13520">
    <property type="entry name" value="AA_permease_2"/>
    <property type="match status" value="1"/>
</dbReference>
<dbReference type="PIRSF" id="PIRSF006060">
    <property type="entry name" value="AA_transporter"/>
    <property type="match status" value="1"/>
</dbReference>
<evidence type="ECO:0000256" key="6">
    <source>
        <dbReference type="SAM" id="Phobius"/>
    </source>
</evidence>
<reference evidence="8" key="1">
    <citation type="journal article" date="2004" name="Environ. Microbiol.">
        <title>The genome of Desulfotalea psychrophila, a sulfate-reducing bacterium from permanently cold Arctic sediments.</title>
        <authorList>
            <person name="Rabus R."/>
            <person name="Ruepp A."/>
            <person name="Frickey T."/>
            <person name="Rattei T."/>
            <person name="Fartmann B."/>
            <person name="Stark M."/>
            <person name="Bauer M."/>
            <person name="Zibat A."/>
            <person name="Lombardot T."/>
            <person name="Becker I."/>
            <person name="Amann J."/>
            <person name="Gellner K."/>
            <person name="Teeling H."/>
            <person name="Leuschner W.D."/>
            <person name="Gloeckner F.-O."/>
            <person name="Lupas A.N."/>
            <person name="Amann R."/>
            <person name="Klenk H.-P."/>
        </authorList>
    </citation>
    <scope>NUCLEOTIDE SEQUENCE [LARGE SCALE GENOMIC DNA]</scope>
    <source>
        <strain evidence="8">DSM 12343 / LSv54</strain>
    </source>
</reference>
<feature type="transmembrane region" description="Helical" evidence="6">
    <location>
        <begin position="207"/>
        <end position="225"/>
    </location>
</feature>
<keyword evidence="2" id="KW-1003">Cell membrane</keyword>
<accession>Q6AKM6</accession>
<evidence type="ECO:0000313" key="8">
    <source>
        <dbReference type="Proteomes" id="UP000000602"/>
    </source>
</evidence>
<keyword evidence="3 6" id="KW-0812">Transmembrane</keyword>
<dbReference type="GO" id="GO:0022857">
    <property type="term" value="F:transmembrane transporter activity"/>
    <property type="evidence" value="ECO:0007669"/>
    <property type="project" value="InterPro"/>
</dbReference>
<dbReference type="Proteomes" id="UP000000602">
    <property type="component" value="Chromosome"/>
</dbReference>
<sequence>MAKKERVVLEKSIKPAGVLALAIGSIIGWGCFILPGSMMDKAGPVGAIIGLILGAVIMLVIAKSYGYMIQKVPVSGGEFAYAYNGFGRNHAYVCGWFLTLGYLSIVPLNATALSLLAKFTAPELLTWGYLYTIAGSKIYFGEVALASSAMLIFGFLNYRGSKGVAGVQVYMVALLVAAAILIAGGAISSESASFSNLVPYFNPDVPTIAGIVSIVAIAPWLFVGFDTIPQAAEEYDFPPAKANKLIILSILVGVGIYLLVLVATGVVFPWQELSAGNHVWPTGFAMEAAVGKAGLWFLVIAISMGICTGINGFYMATSRLLFSMGRAQVLPEWFTGVDKKSGVPKNAVIFTAAVALIAPWFGRNVIVWVVEMAALGTAFGYMYTCFGAYREAKKADGRNVEIPIKSGTALAGGLLSFGILLLLCVPGSPGFMAHESWYALGVWVALGAVFYAMQAKRYNALSHAELDYLILDKKDSSDKSVGECDENIMVQPIINTGSTISAID</sequence>
<keyword evidence="5 6" id="KW-0472">Membrane</keyword>
<dbReference type="GO" id="GO:0005886">
    <property type="term" value="C:plasma membrane"/>
    <property type="evidence" value="ECO:0007669"/>
    <property type="project" value="UniProtKB-SubCell"/>
</dbReference>
<keyword evidence="4 6" id="KW-1133">Transmembrane helix</keyword>
<feature type="transmembrane region" description="Helical" evidence="6">
    <location>
        <begin position="367"/>
        <end position="389"/>
    </location>
</feature>
<dbReference type="KEGG" id="dps:DP2370"/>
<evidence type="ECO:0000256" key="3">
    <source>
        <dbReference type="ARBA" id="ARBA00022692"/>
    </source>
</evidence>
<dbReference type="EMBL" id="CR522870">
    <property type="protein sequence ID" value="CAG37099.1"/>
    <property type="molecule type" value="Genomic_DNA"/>
</dbReference>
<dbReference type="STRING" id="177439.DP2370"/>
<evidence type="ECO:0000313" key="7">
    <source>
        <dbReference type="EMBL" id="CAG37099.1"/>
    </source>
</evidence>
<evidence type="ECO:0000256" key="4">
    <source>
        <dbReference type="ARBA" id="ARBA00022989"/>
    </source>
</evidence>
<feature type="transmembrane region" description="Helical" evidence="6">
    <location>
        <begin position="12"/>
        <end position="36"/>
    </location>
</feature>
<feature type="transmembrane region" description="Helical" evidence="6">
    <location>
        <begin position="137"/>
        <end position="157"/>
    </location>
</feature>
<comment type="subcellular location">
    <subcellularLocation>
        <location evidence="1">Cell membrane</location>
        <topology evidence="1">Multi-pass membrane protein</topology>
    </subcellularLocation>
</comment>
<dbReference type="RefSeq" id="WP_011189611.1">
    <property type="nucleotide sequence ID" value="NC_006138.1"/>
</dbReference>
<feature type="transmembrane region" description="Helical" evidence="6">
    <location>
        <begin position="343"/>
        <end position="361"/>
    </location>
</feature>
<dbReference type="PANTHER" id="PTHR42770:SF7">
    <property type="entry name" value="MEMBRANE PROTEIN"/>
    <property type="match status" value="1"/>
</dbReference>
<feature type="transmembrane region" description="Helical" evidence="6">
    <location>
        <begin position="93"/>
        <end position="117"/>
    </location>
</feature>
<keyword evidence="8" id="KW-1185">Reference proteome</keyword>
<feature type="transmembrane region" description="Helical" evidence="6">
    <location>
        <begin position="437"/>
        <end position="453"/>
    </location>
</feature>
<dbReference type="PANTHER" id="PTHR42770">
    <property type="entry name" value="AMINO ACID TRANSPORTER-RELATED"/>
    <property type="match status" value="1"/>
</dbReference>
<dbReference type="Gene3D" id="1.20.1740.10">
    <property type="entry name" value="Amino acid/polyamine transporter I"/>
    <property type="match status" value="1"/>
</dbReference>